<dbReference type="Pfam" id="PF08220">
    <property type="entry name" value="HTH_DeoR"/>
    <property type="match status" value="1"/>
</dbReference>
<dbReference type="SMART" id="SM01134">
    <property type="entry name" value="DeoRC"/>
    <property type="match status" value="1"/>
</dbReference>
<dbReference type="InterPro" id="IPR036388">
    <property type="entry name" value="WH-like_DNA-bd_sf"/>
</dbReference>
<dbReference type="PANTHER" id="PTHR30363">
    <property type="entry name" value="HTH-TYPE TRANSCRIPTIONAL REGULATOR SRLR-RELATED"/>
    <property type="match status" value="1"/>
</dbReference>
<gene>
    <name evidence="4" type="ORF">QNH39_02145</name>
</gene>
<name>A0AA95MNT6_9BACI</name>
<dbReference type="PRINTS" id="PR00037">
    <property type="entry name" value="HTHLACR"/>
</dbReference>
<dbReference type="Proteomes" id="UP001178288">
    <property type="component" value="Chromosome"/>
</dbReference>
<dbReference type="Gene3D" id="1.10.10.10">
    <property type="entry name" value="Winged helix-like DNA-binding domain superfamily/Winged helix DNA-binding domain"/>
    <property type="match status" value="1"/>
</dbReference>
<dbReference type="Gene3D" id="3.40.50.1360">
    <property type="match status" value="1"/>
</dbReference>
<dbReference type="AlphaFoldDB" id="A0AA95MNT6"/>
<proteinExistence type="predicted"/>
<dbReference type="PANTHER" id="PTHR30363:SF51">
    <property type="entry name" value="HTH-TYPE TRANSCRIPTIONAL REPRESSOR GLCR"/>
    <property type="match status" value="1"/>
</dbReference>
<evidence type="ECO:0000313" key="4">
    <source>
        <dbReference type="EMBL" id="WHY86702.1"/>
    </source>
</evidence>
<keyword evidence="5" id="KW-1185">Reference proteome</keyword>
<accession>A0AA95MNT6</accession>
<organism evidence="4 5">
    <name type="scientific">Neobacillus novalis</name>
    <dbReference type="NCBI Taxonomy" id="220687"/>
    <lineage>
        <taxon>Bacteria</taxon>
        <taxon>Bacillati</taxon>
        <taxon>Bacillota</taxon>
        <taxon>Bacilli</taxon>
        <taxon>Bacillales</taxon>
        <taxon>Bacillaceae</taxon>
        <taxon>Neobacillus</taxon>
    </lineage>
</organism>
<keyword evidence="4" id="KW-0238">DNA-binding</keyword>
<keyword evidence="1" id="KW-0805">Transcription regulation</keyword>
<dbReference type="GO" id="GO:0003677">
    <property type="term" value="F:DNA binding"/>
    <property type="evidence" value="ECO:0007669"/>
    <property type="project" value="UniProtKB-KW"/>
</dbReference>
<evidence type="ECO:0000259" key="3">
    <source>
        <dbReference type="PROSITE" id="PS51000"/>
    </source>
</evidence>
<keyword evidence="2" id="KW-0804">Transcription</keyword>
<protein>
    <submittedName>
        <fullName evidence="4">DeoR/GlpR family DNA-binding transcription regulator</fullName>
    </submittedName>
</protein>
<dbReference type="InterPro" id="IPR050313">
    <property type="entry name" value="Carb_Metab_HTH_regulators"/>
</dbReference>
<dbReference type="SMART" id="SM00420">
    <property type="entry name" value="HTH_DEOR"/>
    <property type="match status" value="1"/>
</dbReference>
<dbReference type="PROSITE" id="PS51000">
    <property type="entry name" value="HTH_DEOR_2"/>
    <property type="match status" value="1"/>
</dbReference>
<dbReference type="EMBL" id="CP126114">
    <property type="protein sequence ID" value="WHY86702.1"/>
    <property type="molecule type" value="Genomic_DNA"/>
</dbReference>
<evidence type="ECO:0000256" key="1">
    <source>
        <dbReference type="ARBA" id="ARBA00023015"/>
    </source>
</evidence>
<dbReference type="InterPro" id="IPR014036">
    <property type="entry name" value="DeoR-like_C"/>
</dbReference>
<dbReference type="InterPro" id="IPR036390">
    <property type="entry name" value="WH_DNA-bd_sf"/>
</dbReference>
<dbReference type="RefSeq" id="WP_066095400.1">
    <property type="nucleotide sequence ID" value="NZ_CP126114.1"/>
</dbReference>
<sequence>MLIEERLEKEKKIIEENISVTIESLAETLGVSKDTIRRDLIKLEKKNVIRRIHGGAVLASKEALILNYSERANQENTIKEKIAEKTAKIVKDHSSVIFDSSTTVEAVIPKLNGKSLKGITNSLTHAILLSKNERTTVSVLPGKLNIEQLFLYGADTVDKIRQYSVDYTLLGVFAISEKGLFIHTEEEGLVKRAMVQRGNTVIALADHTKIDTTGYFKICSLDEIDILVTNKMPEQKFVESLAQNNVDLVVTEE</sequence>
<feature type="domain" description="HTH deoR-type" evidence="3">
    <location>
        <begin position="3"/>
        <end position="58"/>
    </location>
</feature>
<dbReference type="KEGG" id="nnv:QNH39_02145"/>
<dbReference type="Pfam" id="PF00455">
    <property type="entry name" value="DeoRC"/>
    <property type="match status" value="1"/>
</dbReference>
<dbReference type="GO" id="GO:0003700">
    <property type="term" value="F:DNA-binding transcription factor activity"/>
    <property type="evidence" value="ECO:0007669"/>
    <property type="project" value="InterPro"/>
</dbReference>
<reference evidence="4" key="1">
    <citation type="submission" date="2023-05" db="EMBL/GenBank/DDBJ databases">
        <title>Comparative genomics of Bacillaceae isolates and their secondary metabolite potential.</title>
        <authorList>
            <person name="Song L."/>
            <person name="Nielsen L.J."/>
            <person name="Mohite O."/>
            <person name="Xu X."/>
            <person name="Weber T."/>
            <person name="Kovacs A.T."/>
        </authorList>
    </citation>
    <scope>NUCLEOTIDE SEQUENCE</scope>
    <source>
        <strain evidence="4">XLM17</strain>
    </source>
</reference>
<evidence type="ECO:0000313" key="5">
    <source>
        <dbReference type="Proteomes" id="UP001178288"/>
    </source>
</evidence>
<dbReference type="SUPFAM" id="SSF100950">
    <property type="entry name" value="NagB/RpiA/CoA transferase-like"/>
    <property type="match status" value="1"/>
</dbReference>
<dbReference type="InterPro" id="IPR037171">
    <property type="entry name" value="NagB/RpiA_transferase-like"/>
</dbReference>
<dbReference type="SUPFAM" id="SSF46785">
    <property type="entry name" value="Winged helix' DNA-binding domain"/>
    <property type="match status" value="1"/>
</dbReference>
<evidence type="ECO:0000256" key="2">
    <source>
        <dbReference type="ARBA" id="ARBA00023163"/>
    </source>
</evidence>
<dbReference type="InterPro" id="IPR001034">
    <property type="entry name" value="DeoR_HTH"/>
</dbReference>